<proteinExistence type="inferred from homology"/>
<evidence type="ECO:0000256" key="3">
    <source>
        <dbReference type="ARBA" id="ARBA00001959"/>
    </source>
</evidence>
<name>A0A2N3HNV2_9FLAO</name>
<dbReference type="Gene3D" id="2.60.120.260">
    <property type="entry name" value="Galactose-binding domain-like"/>
    <property type="match status" value="1"/>
</dbReference>
<comment type="catalytic activity">
    <reaction evidence="1 12">
        <text>Hydrolysis of terminal non-reducing beta-D-galactose residues in beta-D-galactosides.</text>
        <dbReference type="EC" id="3.2.1.23"/>
    </reaction>
</comment>
<dbReference type="GO" id="GO:0005990">
    <property type="term" value="P:lactose catabolic process"/>
    <property type="evidence" value="ECO:0007669"/>
    <property type="project" value="TreeGrafter"/>
</dbReference>
<dbReference type="PRINTS" id="PR00132">
    <property type="entry name" value="GLHYDRLASE2"/>
</dbReference>
<dbReference type="InterPro" id="IPR050347">
    <property type="entry name" value="Bact_Beta-galactosidase"/>
</dbReference>
<dbReference type="SUPFAM" id="SSF51445">
    <property type="entry name" value="(Trans)glycosidases"/>
    <property type="match status" value="1"/>
</dbReference>
<feature type="domain" description="Beta galactosidase small chain/" evidence="14">
    <location>
        <begin position="759"/>
        <end position="1036"/>
    </location>
</feature>
<dbReference type="InterPro" id="IPR006102">
    <property type="entry name" value="Ig-like_GH2"/>
</dbReference>
<dbReference type="OrthoDB" id="9801077at2"/>
<dbReference type="InterPro" id="IPR004199">
    <property type="entry name" value="B-gal_small/dom_5"/>
</dbReference>
<reference evidence="15 16" key="1">
    <citation type="submission" date="2017-12" db="EMBL/GenBank/DDBJ databases">
        <title>Confluentibacter flavum sp. nov., isolated from the saline lake.</title>
        <authorList>
            <person name="Yu L."/>
        </authorList>
    </citation>
    <scope>NUCLEOTIDE SEQUENCE [LARGE SCALE GENOMIC DNA]</scope>
    <source>
        <strain evidence="15 16">3B</strain>
    </source>
</reference>
<comment type="subunit">
    <text evidence="5">Monomer.</text>
</comment>
<dbReference type="SUPFAM" id="SSF74650">
    <property type="entry name" value="Galactose mutarotase-like"/>
    <property type="match status" value="1"/>
</dbReference>
<keyword evidence="8 12" id="KW-0378">Hydrolase</keyword>
<evidence type="ECO:0000256" key="1">
    <source>
        <dbReference type="ARBA" id="ARBA00001412"/>
    </source>
</evidence>
<gene>
    <name evidence="15" type="ORF">CSW08_02265</name>
</gene>
<accession>A0A2N3HNV2</accession>
<dbReference type="Gene3D" id="2.60.40.10">
    <property type="entry name" value="Immunoglobulins"/>
    <property type="match status" value="2"/>
</dbReference>
<dbReference type="InterPro" id="IPR006101">
    <property type="entry name" value="Glyco_hydro_2"/>
</dbReference>
<dbReference type="SMART" id="SM01038">
    <property type="entry name" value="Bgal_small_N"/>
    <property type="match status" value="1"/>
</dbReference>
<dbReference type="PROSITE" id="PS00608">
    <property type="entry name" value="GLYCOSYL_HYDROL_F2_2"/>
    <property type="match status" value="1"/>
</dbReference>
<evidence type="ECO:0000313" key="15">
    <source>
        <dbReference type="EMBL" id="PKQ46602.1"/>
    </source>
</evidence>
<dbReference type="SUPFAM" id="SSF49303">
    <property type="entry name" value="beta-Galactosidase/glucuronidase domain"/>
    <property type="match status" value="2"/>
</dbReference>
<evidence type="ECO:0000256" key="8">
    <source>
        <dbReference type="ARBA" id="ARBA00022801"/>
    </source>
</evidence>
<dbReference type="Proteomes" id="UP000233435">
    <property type="component" value="Unassembled WGS sequence"/>
</dbReference>
<comment type="caution">
    <text evidence="15">The sequence shown here is derived from an EMBL/GenBank/DDBJ whole genome shotgun (WGS) entry which is preliminary data.</text>
</comment>
<dbReference type="FunFam" id="3.20.20.80:FF:000018">
    <property type="entry name" value="Beta-galactosidase"/>
    <property type="match status" value="1"/>
</dbReference>
<evidence type="ECO:0000256" key="12">
    <source>
        <dbReference type="RuleBase" id="RU361154"/>
    </source>
</evidence>
<dbReference type="PANTHER" id="PTHR46323">
    <property type="entry name" value="BETA-GALACTOSIDASE"/>
    <property type="match status" value="1"/>
</dbReference>
<dbReference type="GO" id="GO:0004565">
    <property type="term" value="F:beta-galactosidase activity"/>
    <property type="evidence" value="ECO:0007669"/>
    <property type="project" value="UniProtKB-EC"/>
</dbReference>
<protein>
    <recommendedName>
        <fullName evidence="7 12">Beta-galactosidase</fullName>
        <ecNumber evidence="6 12">3.2.1.23</ecNumber>
    </recommendedName>
    <alternativeName>
        <fullName evidence="11 12">Lactase</fullName>
    </alternativeName>
</protein>
<evidence type="ECO:0000256" key="11">
    <source>
        <dbReference type="ARBA" id="ARBA00032230"/>
    </source>
</evidence>
<dbReference type="RefSeq" id="WP_106658283.1">
    <property type="nucleotide sequence ID" value="NZ_PJEO01000011.1"/>
</dbReference>
<dbReference type="EC" id="3.2.1.23" evidence="6 12"/>
<dbReference type="AlphaFoldDB" id="A0A2N3HNV2"/>
<keyword evidence="13" id="KW-0732">Signal</keyword>
<dbReference type="Pfam" id="PF00703">
    <property type="entry name" value="Glyco_hydro_2"/>
    <property type="match status" value="1"/>
</dbReference>
<dbReference type="PANTHER" id="PTHR46323:SF2">
    <property type="entry name" value="BETA-GALACTOSIDASE"/>
    <property type="match status" value="1"/>
</dbReference>
<dbReference type="InterPro" id="IPR032312">
    <property type="entry name" value="LacZ_4"/>
</dbReference>
<comment type="similarity">
    <text evidence="4 12">Belongs to the glycosyl hydrolase 2 family.</text>
</comment>
<dbReference type="Pfam" id="PF16353">
    <property type="entry name" value="LacZ_4"/>
    <property type="match status" value="1"/>
</dbReference>
<evidence type="ECO:0000256" key="2">
    <source>
        <dbReference type="ARBA" id="ARBA00001913"/>
    </source>
</evidence>
<comment type="cofactor">
    <cofactor evidence="3">
        <name>Na(+)</name>
        <dbReference type="ChEBI" id="CHEBI:29101"/>
    </cofactor>
</comment>
<dbReference type="GO" id="GO:0009341">
    <property type="term" value="C:beta-galactosidase complex"/>
    <property type="evidence" value="ECO:0007669"/>
    <property type="project" value="InterPro"/>
</dbReference>
<dbReference type="Pfam" id="PF02836">
    <property type="entry name" value="Glyco_hydro_2_C"/>
    <property type="match status" value="1"/>
</dbReference>
<evidence type="ECO:0000256" key="9">
    <source>
        <dbReference type="ARBA" id="ARBA00022837"/>
    </source>
</evidence>
<dbReference type="EMBL" id="PJEO01000011">
    <property type="protein sequence ID" value="PKQ46602.1"/>
    <property type="molecule type" value="Genomic_DNA"/>
</dbReference>
<evidence type="ECO:0000259" key="14">
    <source>
        <dbReference type="SMART" id="SM01038"/>
    </source>
</evidence>
<dbReference type="InterPro" id="IPR023230">
    <property type="entry name" value="Glyco_hydro_2_CS"/>
</dbReference>
<organism evidence="15 16">
    <name type="scientific">Confluentibacter flavum</name>
    <dbReference type="NCBI Taxonomy" id="1909700"/>
    <lineage>
        <taxon>Bacteria</taxon>
        <taxon>Pseudomonadati</taxon>
        <taxon>Bacteroidota</taxon>
        <taxon>Flavobacteriia</taxon>
        <taxon>Flavobacteriales</taxon>
        <taxon>Flavobacteriaceae</taxon>
        <taxon>Confluentibacter</taxon>
    </lineage>
</organism>
<dbReference type="GO" id="GO:0030246">
    <property type="term" value="F:carbohydrate binding"/>
    <property type="evidence" value="ECO:0007669"/>
    <property type="project" value="InterPro"/>
</dbReference>
<dbReference type="InterPro" id="IPR011013">
    <property type="entry name" value="Gal_mutarotase_sf_dom"/>
</dbReference>
<dbReference type="Pfam" id="PF02929">
    <property type="entry name" value="Bgal_small_N"/>
    <property type="match status" value="1"/>
</dbReference>
<evidence type="ECO:0000256" key="6">
    <source>
        <dbReference type="ARBA" id="ARBA00012756"/>
    </source>
</evidence>
<keyword evidence="16" id="KW-1185">Reference proteome</keyword>
<evidence type="ECO:0000256" key="5">
    <source>
        <dbReference type="ARBA" id="ARBA00011245"/>
    </source>
</evidence>
<dbReference type="InterPro" id="IPR006104">
    <property type="entry name" value="Glyco_hydro_2_N"/>
</dbReference>
<dbReference type="SUPFAM" id="SSF49785">
    <property type="entry name" value="Galactose-binding domain-like"/>
    <property type="match status" value="1"/>
</dbReference>
<feature type="chain" id="PRO_5014904287" description="Beta-galactosidase" evidence="13">
    <location>
        <begin position="20"/>
        <end position="1039"/>
    </location>
</feature>
<evidence type="ECO:0000313" key="16">
    <source>
        <dbReference type="Proteomes" id="UP000233435"/>
    </source>
</evidence>
<dbReference type="InterPro" id="IPR013783">
    <property type="entry name" value="Ig-like_fold"/>
</dbReference>
<feature type="signal peptide" evidence="13">
    <location>
        <begin position="1"/>
        <end position="19"/>
    </location>
</feature>
<dbReference type="InterPro" id="IPR036156">
    <property type="entry name" value="Beta-gal/glucu_dom_sf"/>
</dbReference>
<dbReference type="InterPro" id="IPR017853">
    <property type="entry name" value="GH"/>
</dbReference>
<evidence type="ECO:0000256" key="4">
    <source>
        <dbReference type="ARBA" id="ARBA00007401"/>
    </source>
</evidence>
<dbReference type="InterPro" id="IPR014718">
    <property type="entry name" value="GH-type_carb-bd"/>
</dbReference>
<dbReference type="InterPro" id="IPR008979">
    <property type="entry name" value="Galactose-bd-like_sf"/>
</dbReference>
<evidence type="ECO:0000256" key="13">
    <source>
        <dbReference type="SAM" id="SignalP"/>
    </source>
</evidence>
<keyword evidence="9" id="KW-0106">Calcium</keyword>
<dbReference type="InterPro" id="IPR006103">
    <property type="entry name" value="Glyco_hydro_2_cat"/>
</dbReference>
<dbReference type="Pfam" id="PF02837">
    <property type="entry name" value="Glyco_hydro_2_N"/>
    <property type="match status" value="1"/>
</dbReference>
<comment type="cofactor">
    <cofactor evidence="2">
        <name>Ca(2+)</name>
        <dbReference type="ChEBI" id="CHEBI:29108"/>
    </cofactor>
</comment>
<dbReference type="Gene3D" id="2.70.98.10">
    <property type="match status" value="1"/>
</dbReference>
<dbReference type="Gene3D" id="3.20.20.80">
    <property type="entry name" value="Glycosidases"/>
    <property type="match status" value="1"/>
</dbReference>
<evidence type="ECO:0000256" key="10">
    <source>
        <dbReference type="ARBA" id="ARBA00023295"/>
    </source>
</evidence>
<sequence>MKKIIFYLLIIIFCQNAFSQNDWENPEMFQQNREKARATFHPYSNTKNALDNYIENENFVKCLNGKWKFSFTDHSDKGIPDFEKTGFDDSNWDEIPVPGNWELYGYGYPNYTNIEYPFEKNPPFIKDTQNSVGSYITYFTVDENWLNREVYIQLGSVKSGYYLWINGIKVGYNQDSKLPAEFNITPYVKKGKNKLAVKVFKFTDGSYLEDQDFWRLSGIQRDVFLYARSKTHISDFFSKALLDTNYENGVFTLETKIRNASTKKVSNLKLQYQVLDAQGKEVLSNESLFSIKASSIHKLSFSGDITKVNAWSAENPYLYTLVLNLKDSKGNTMEATSIKIGFRTTEIKGGQLLVNGKPILLKGVNRHEHNQYHGHVVNEENMVADIKMMKLNNINAVRTSHYPNDPLWYKLCDQYGLYIYDEANVESHGMGYKPSETLANKPEWKAAHVERILNMVKRDKNHPSIIIWSMGNEAGDGPNFLAGYKAILELDKSRPIHYERAERMSDITEQHTDIIGEMYRSIEDVAKWVGTDAERPFIWCEYSHAMGNSSGNFKEYWDLVRGNRQIQGGFIWDWMDQGITKYSENGTKFWAYGGHFEPEGIHHDDNFCFNGLVNPDLTPHPGLFEVKKVYQDIHFKDLKISEGTITVFNEHFFSNLDNYLVNWELMENGKAIQSGTFNPTGISPQTEKIVNLGIKNFNPEKGNEYFLSIYALQGKETELIPFGHEVASEQFSLQTSDLQFINPMALGKLQVEDGQDGIVVKGGNFIINVSKKTGAITSYKLNHYELMNNPLTPTFWRAPTDNDFGNKMQVRAVVWKEAMNNAMLESINHNIVSTSELTINTTLKLPTVEGTIDMVYSIYGNGEIKVDYTFKSSKADLPEIPRIGVVFRMPKEFDNLKYYGRGPWENYIDRNTAAFISIYQSKVADQYVVYGRPQENGHKTDTRWLSLTNQFGMGFTVKAHNTPIEFNALHHGAEDFDEGKKKSLRTPIDVKKRDFVEVHLDHKMMGVGGDDSWGAKPHAPYMYYANTVYQYSFSMVPKM</sequence>
<evidence type="ECO:0000256" key="7">
    <source>
        <dbReference type="ARBA" id="ARBA00013303"/>
    </source>
</evidence>
<keyword evidence="10 12" id="KW-0326">Glycosidase</keyword>
<dbReference type="InterPro" id="IPR023232">
    <property type="entry name" value="Glyco_hydro_2_AS"/>
</dbReference>
<dbReference type="PROSITE" id="PS00719">
    <property type="entry name" value="GLYCOSYL_HYDROL_F2_1"/>
    <property type="match status" value="1"/>
</dbReference>